<evidence type="ECO:0000313" key="3">
    <source>
        <dbReference type="Proteomes" id="UP000185578"/>
    </source>
</evidence>
<feature type="transmembrane region" description="Helical" evidence="1">
    <location>
        <begin position="118"/>
        <end position="138"/>
    </location>
</feature>
<dbReference type="RefSeq" id="WP_075121466.1">
    <property type="nucleotide sequence ID" value="NZ_MSCT01000020.1"/>
</dbReference>
<reference evidence="2 3" key="1">
    <citation type="submission" date="2016-12" db="EMBL/GenBank/DDBJ databases">
        <authorList>
            <person name="Song W.-J."/>
            <person name="Kurnit D.M."/>
        </authorList>
    </citation>
    <scope>NUCLEOTIDE SEQUENCE [LARGE SCALE GENOMIC DNA]</scope>
    <source>
        <strain evidence="2 3">PCL1601</strain>
    </source>
</reference>
<feature type="transmembrane region" description="Helical" evidence="1">
    <location>
        <begin position="49"/>
        <end position="74"/>
    </location>
</feature>
<comment type="caution">
    <text evidence="2">The sequence shown here is derived from an EMBL/GenBank/DDBJ whole genome shotgun (WGS) entry which is preliminary data.</text>
</comment>
<gene>
    <name evidence="2" type="ORF">BTN82_23435</name>
</gene>
<dbReference type="AlphaFoldDB" id="A0A1Q8EIS2"/>
<dbReference type="NCBIfam" id="NF038065">
    <property type="entry name" value="Pr6Pr"/>
    <property type="match status" value="1"/>
</dbReference>
<dbReference type="EMBL" id="MSCT01000020">
    <property type="protein sequence ID" value="OLF51700.1"/>
    <property type="molecule type" value="Genomic_DNA"/>
</dbReference>
<name>A0A1Q8EIS2_9PSED</name>
<evidence type="ECO:0008006" key="4">
    <source>
        <dbReference type="Google" id="ProtNLM"/>
    </source>
</evidence>
<keyword evidence="1" id="KW-0812">Transmembrane</keyword>
<dbReference type="Proteomes" id="UP000185578">
    <property type="component" value="Unassembled WGS sequence"/>
</dbReference>
<dbReference type="OrthoDB" id="9809977at2"/>
<accession>A0A1Q8EIS2</accession>
<proteinExistence type="predicted"/>
<organism evidence="2 3">
    <name type="scientific">Pseudomonas chlororaphis</name>
    <dbReference type="NCBI Taxonomy" id="587753"/>
    <lineage>
        <taxon>Bacteria</taxon>
        <taxon>Pseudomonadati</taxon>
        <taxon>Pseudomonadota</taxon>
        <taxon>Gammaproteobacteria</taxon>
        <taxon>Pseudomonadales</taxon>
        <taxon>Pseudomonadaceae</taxon>
        <taxon>Pseudomonas</taxon>
    </lineage>
</organism>
<feature type="transmembrane region" description="Helical" evidence="1">
    <location>
        <begin position="186"/>
        <end position="208"/>
    </location>
</feature>
<feature type="transmembrane region" description="Helical" evidence="1">
    <location>
        <begin position="14"/>
        <end position="37"/>
    </location>
</feature>
<evidence type="ECO:0000256" key="1">
    <source>
        <dbReference type="SAM" id="Phobius"/>
    </source>
</evidence>
<keyword evidence="1" id="KW-1133">Transmembrane helix</keyword>
<feature type="transmembrane region" description="Helical" evidence="1">
    <location>
        <begin position="86"/>
        <end position="106"/>
    </location>
</feature>
<keyword evidence="1" id="KW-0472">Membrane</keyword>
<protein>
    <recommendedName>
        <fullName evidence="4">Integral membrane protein</fullName>
    </recommendedName>
</protein>
<feature type="transmembrane region" description="Helical" evidence="1">
    <location>
        <begin position="150"/>
        <end position="166"/>
    </location>
</feature>
<dbReference type="InterPro" id="IPR049713">
    <property type="entry name" value="Pr6Pr-like"/>
</dbReference>
<sequence>MAVEAVFPSGGKRLFSALAALLGWTGLTIQLYLILHLRWTVEASLLGGLINFFSFFTVLSNTLVAVVLTCALNLRSSRGQRFFLQPWVIGGIATSILVVGLAYSLLLRHLWHPQGWQLVADELLHDVMPLLFLAWWWCCVPKGCLRARHVAGWVLYPLLYFAYVLLRGHVLGLYPYPFVDVDKLGYAQVFMNALGILAGFVLVALLLVGIDRWRGSGSVASG</sequence>
<evidence type="ECO:0000313" key="2">
    <source>
        <dbReference type="EMBL" id="OLF51700.1"/>
    </source>
</evidence>